<keyword evidence="7" id="KW-0482">Metalloprotease</keyword>
<dbReference type="InterPro" id="IPR036116">
    <property type="entry name" value="FN3_sf"/>
</dbReference>
<dbReference type="InterPro" id="IPR013783">
    <property type="entry name" value="Ig-like_fold"/>
</dbReference>
<dbReference type="InterPro" id="IPR026444">
    <property type="entry name" value="Secre_tail"/>
</dbReference>
<dbReference type="CDD" id="cd00063">
    <property type="entry name" value="FN3"/>
    <property type="match status" value="1"/>
</dbReference>
<dbReference type="Proteomes" id="UP001501456">
    <property type="component" value="Unassembled WGS sequence"/>
</dbReference>
<dbReference type="Gene3D" id="2.60.40.10">
    <property type="entry name" value="Immunoglobulins"/>
    <property type="match status" value="1"/>
</dbReference>
<dbReference type="InterPro" id="IPR003961">
    <property type="entry name" value="FN3_dom"/>
</dbReference>
<evidence type="ECO:0008006" key="14">
    <source>
        <dbReference type="Google" id="ProtNLM"/>
    </source>
</evidence>
<dbReference type="PANTHER" id="PTHR11705">
    <property type="entry name" value="PROTEASE FAMILY M14 CARBOXYPEPTIDASE A,B"/>
    <property type="match status" value="1"/>
</dbReference>
<evidence type="ECO:0000259" key="11">
    <source>
        <dbReference type="PROSITE" id="PS52035"/>
    </source>
</evidence>
<dbReference type="PANTHER" id="PTHR11705:SF143">
    <property type="entry name" value="SLL0236 PROTEIN"/>
    <property type="match status" value="1"/>
</dbReference>
<comment type="similarity">
    <text evidence="2 8">Belongs to the peptidase M14 family.</text>
</comment>
<feature type="region of interest" description="Disordered" evidence="9">
    <location>
        <begin position="403"/>
        <end position="429"/>
    </location>
</feature>
<feature type="domain" description="Fibronectin type-III" evidence="10">
    <location>
        <begin position="776"/>
        <end position="862"/>
    </location>
</feature>
<evidence type="ECO:0000256" key="2">
    <source>
        <dbReference type="ARBA" id="ARBA00005988"/>
    </source>
</evidence>
<dbReference type="Pfam" id="PF20009">
    <property type="entry name" value="GEVED"/>
    <property type="match status" value="1"/>
</dbReference>
<dbReference type="InterPro" id="IPR033810">
    <property type="entry name" value="Carboxypeptidase_T"/>
</dbReference>
<sequence>MSFSQEVYKKVSISNTNPSVIHILDIEGIDLTCGAVFKNNTLEIELNEHQLIKLDENDISYNVLIENMEQFYSQRAIANLPQASLELQQMKQEQQTMLRSYSVDEILNNVGQHDSCDEIDWNIPNNWSINDAINYPSESNHFGGCLTYDMILDELDAMKTQYPNLISTRANASPSNQKTYENRTVWMVRISDNPEIDEPGEPETLYQSLIHSREAATVMNQLFFMWYLLENYDSDPAIRNLVNNQALYFIPVFNPDGFVHNQNASPNGGGEQRKNRNSSASGSCSTYLEGIDLNRNSAYYWGNGGSSTNSCSDTYMGTGPFSENETQIMRDFFLEHDFKIALNHHSYKNAALHAYAGIDQVNTRADEYSKYNYDMTYYNRFAHGPSTYISYLNSGNMNDWMQGGPAGTSANGTPSGTGSGKNTLSWTPENGLSSQGIGGSYGGFWPQPSQYVHIAKNAMRMNFMAAYFSGKYAKLHDFNQSNIANLSGDLKFAVENLGQTASNFTVTVTPVSSNIQSVGAPVVLSGMTVLQQNDVTINYTLSPSIQTNDKIEFKVVLTNDYASDNVLYEANIVKHYTPTVLFNGDALSNWSQTTGTWYSTSNAYSGTAITSTNGGSYSNNSTKRIQMNGSVDLSGLPSSVIQFYAKWDLERSFDYVQLEGSTDGTNWTPLCGKLTKPGAPDANNTYSGKSSTNNDFQPDGEPLYDGDTQDRWNMEEYVIDASNNSFLFEENTVYLRFEFRTDGSNRQDRYANMNFEGFTFDEFKIIGIQIPCETTVPTGLMATSVTASSATLGWDNVPSATYTLRYRVAGTSTWTEVTNLSSPDNNLINLSPETIYEYQVRTHCSSSFSSYSSLEQFTTTAINYCDAEGGNINYEYISNVNINGTNNNTQSSTSSGYSDLTGTVFTLDLNTSENENDISVTKYWRGTQYREAVSVWIDFNQNGTFESSEKIMESESSYTTPVSTTFTVPNIPDAKLGTTRMRVIMKYYSSAGNTADDPCETFSYGEVEDYTVDIIDSTLNTNTFSESDISIYPNPFNNTIQVKLNNINTSVGINVYDISGRSVLSLENQSPINNEILVTNLSSLSSGTYFIKVTENTTQSHIIKRIIKK</sequence>
<feature type="region of interest" description="Disordered" evidence="9">
    <location>
        <begin position="261"/>
        <end position="283"/>
    </location>
</feature>
<feature type="region of interest" description="Disordered" evidence="9">
    <location>
        <begin position="678"/>
        <end position="701"/>
    </location>
</feature>
<dbReference type="NCBIfam" id="TIGR04183">
    <property type="entry name" value="Por_Secre_tail"/>
    <property type="match status" value="1"/>
</dbReference>
<dbReference type="Gene3D" id="3.40.630.10">
    <property type="entry name" value="Zn peptidases"/>
    <property type="match status" value="1"/>
</dbReference>
<evidence type="ECO:0000256" key="4">
    <source>
        <dbReference type="ARBA" id="ARBA00022729"/>
    </source>
</evidence>
<dbReference type="Pfam" id="PF18962">
    <property type="entry name" value="Por_Secre_tail"/>
    <property type="match status" value="1"/>
</dbReference>
<reference evidence="13" key="1">
    <citation type="journal article" date="2019" name="Int. J. Syst. Evol. Microbiol.">
        <title>The Global Catalogue of Microorganisms (GCM) 10K type strain sequencing project: providing services to taxonomists for standard genome sequencing and annotation.</title>
        <authorList>
            <consortium name="The Broad Institute Genomics Platform"/>
            <consortium name="The Broad Institute Genome Sequencing Center for Infectious Disease"/>
            <person name="Wu L."/>
            <person name="Ma J."/>
        </authorList>
    </citation>
    <scope>NUCLEOTIDE SEQUENCE [LARGE SCALE GENOMIC DNA]</scope>
    <source>
        <strain evidence="13">JCM 17525</strain>
    </source>
</reference>
<evidence type="ECO:0000256" key="7">
    <source>
        <dbReference type="ARBA" id="ARBA00023049"/>
    </source>
</evidence>
<evidence type="ECO:0000256" key="8">
    <source>
        <dbReference type="PROSITE-ProRule" id="PRU01379"/>
    </source>
</evidence>
<feature type="compositionally biased region" description="Polar residues" evidence="9">
    <location>
        <begin position="682"/>
        <end position="696"/>
    </location>
</feature>
<dbReference type="CDD" id="cd03859">
    <property type="entry name" value="M14_CPT"/>
    <property type="match status" value="1"/>
</dbReference>
<evidence type="ECO:0000256" key="5">
    <source>
        <dbReference type="ARBA" id="ARBA00022801"/>
    </source>
</evidence>
<dbReference type="SMART" id="SM00631">
    <property type="entry name" value="Zn_pept"/>
    <property type="match status" value="1"/>
</dbReference>
<keyword evidence="4" id="KW-0732">Signal</keyword>
<dbReference type="EMBL" id="BAABBI010000002">
    <property type="protein sequence ID" value="GAA3787172.1"/>
    <property type="molecule type" value="Genomic_DNA"/>
</dbReference>
<evidence type="ECO:0000256" key="1">
    <source>
        <dbReference type="ARBA" id="ARBA00001947"/>
    </source>
</evidence>
<evidence type="ECO:0000256" key="9">
    <source>
        <dbReference type="SAM" id="MobiDB-lite"/>
    </source>
</evidence>
<evidence type="ECO:0000313" key="12">
    <source>
        <dbReference type="EMBL" id="GAA3787172.1"/>
    </source>
</evidence>
<dbReference type="SUPFAM" id="SSF49265">
    <property type="entry name" value="Fibronectin type III"/>
    <property type="match status" value="1"/>
</dbReference>
<comment type="cofactor">
    <cofactor evidence="1">
        <name>Zn(2+)</name>
        <dbReference type="ChEBI" id="CHEBI:29105"/>
    </cofactor>
</comment>
<name>A0ABP7HCP6_9FLAO</name>
<evidence type="ECO:0000256" key="6">
    <source>
        <dbReference type="ARBA" id="ARBA00022833"/>
    </source>
</evidence>
<dbReference type="PROSITE" id="PS52035">
    <property type="entry name" value="PEPTIDASE_M14"/>
    <property type="match status" value="1"/>
</dbReference>
<dbReference type="PROSITE" id="PS50853">
    <property type="entry name" value="FN3"/>
    <property type="match status" value="1"/>
</dbReference>
<feature type="domain" description="Peptidase M14" evidence="11">
    <location>
        <begin position="144"/>
        <end position="469"/>
    </location>
</feature>
<comment type="caution">
    <text evidence="8">Lacks conserved residue(s) required for the propagation of feature annotation.</text>
</comment>
<proteinExistence type="inferred from homology"/>
<keyword evidence="13" id="KW-1185">Reference proteome</keyword>
<evidence type="ECO:0000256" key="3">
    <source>
        <dbReference type="ARBA" id="ARBA00022670"/>
    </source>
</evidence>
<organism evidence="12 13">
    <name type="scientific">Corallibacter vietnamensis</name>
    <dbReference type="NCBI Taxonomy" id="904130"/>
    <lineage>
        <taxon>Bacteria</taxon>
        <taxon>Pseudomonadati</taxon>
        <taxon>Bacteroidota</taxon>
        <taxon>Flavobacteriia</taxon>
        <taxon>Flavobacteriales</taxon>
        <taxon>Flavobacteriaceae</taxon>
        <taxon>Corallibacter</taxon>
    </lineage>
</organism>
<keyword evidence="3" id="KW-0645">Protease</keyword>
<protein>
    <recommendedName>
        <fullName evidence="14">Fibronectin type-III domain-containing protein</fullName>
    </recommendedName>
</protein>
<keyword evidence="5" id="KW-0378">Hydrolase</keyword>
<comment type="caution">
    <text evidence="12">The sequence shown here is derived from an EMBL/GenBank/DDBJ whole genome shotgun (WGS) entry which is preliminary data.</text>
</comment>
<evidence type="ECO:0000259" key="10">
    <source>
        <dbReference type="PROSITE" id="PS50853"/>
    </source>
</evidence>
<evidence type="ECO:0000313" key="13">
    <source>
        <dbReference type="Proteomes" id="UP001501456"/>
    </source>
</evidence>
<keyword evidence="6" id="KW-0862">Zinc</keyword>
<dbReference type="SUPFAM" id="SSF53187">
    <property type="entry name" value="Zn-dependent exopeptidases"/>
    <property type="match status" value="1"/>
</dbReference>
<dbReference type="InterPro" id="IPR000834">
    <property type="entry name" value="Peptidase_M14"/>
</dbReference>
<gene>
    <name evidence="12" type="ORF">GCM10022271_19640</name>
</gene>
<dbReference type="InterPro" id="IPR045474">
    <property type="entry name" value="GEVED"/>
</dbReference>
<feature type="compositionally biased region" description="Polar residues" evidence="9">
    <location>
        <begin position="408"/>
        <end position="429"/>
    </location>
</feature>
<accession>A0ABP7HCP6</accession>
<dbReference type="Pfam" id="PF00246">
    <property type="entry name" value="Peptidase_M14"/>
    <property type="match status" value="1"/>
</dbReference>